<dbReference type="GO" id="GO:0003730">
    <property type="term" value="F:mRNA 3'-UTR binding"/>
    <property type="evidence" value="ECO:0007669"/>
    <property type="project" value="TreeGrafter"/>
</dbReference>
<organism evidence="4 5">
    <name type="scientific">Achlya hypogyna</name>
    <name type="common">Oomycete</name>
    <name type="synonym">Protoachlya hypogyna</name>
    <dbReference type="NCBI Taxonomy" id="1202772"/>
    <lineage>
        <taxon>Eukaryota</taxon>
        <taxon>Sar</taxon>
        <taxon>Stramenopiles</taxon>
        <taxon>Oomycota</taxon>
        <taxon>Saprolegniomycetes</taxon>
        <taxon>Saprolegniales</taxon>
        <taxon>Achlyaceae</taxon>
        <taxon>Achlya</taxon>
    </lineage>
</organism>
<dbReference type="SMART" id="SM00320">
    <property type="entry name" value="WD40"/>
    <property type="match status" value="11"/>
</dbReference>
<evidence type="ECO:0000313" key="5">
    <source>
        <dbReference type="Proteomes" id="UP000243579"/>
    </source>
</evidence>
<dbReference type="AlphaFoldDB" id="A0A1V9YBS1"/>
<dbReference type="InterPro" id="IPR056421">
    <property type="entry name" value="TPR_GEMI5"/>
</dbReference>
<dbReference type="Proteomes" id="UP000243579">
    <property type="component" value="Unassembled WGS sequence"/>
</dbReference>
<feature type="domain" description="Gem-associated protein 5 TPR" evidence="3">
    <location>
        <begin position="726"/>
        <end position="902"/>
    </location>
</feature>
<feature type="repeat" description="WD" evidence="1">
    <location>
        <begin position="638"/>
        <end position="678"/>
    </location>
</feature>
<dbReference type="GO" id="GO:0032797">
    <property type="term" value="C:SMN complex"/>
    <property type="evidence" value="ECO:0007669"/>
    <property type="project" value="TreeGrafter"/>
</dbReference>
<dbReference type="InterPro" id="IPR015943">
    <property type="entry name" value="WD40/YVTN_repeat-like_dom_sf"/>
</dbReference>
<dbReference type="Gene3D" id="2.130.10.10">
    <property type="entry name" value="YVTN repeat-like/Quinoprotein amine dehydrogenase"/>
    <property type="match status" value="2"/>
</dbReference>
<feature type="compositionally biased region" description="Acidic residues" evidence="2">
    <location>
        <begin position="1190"/>
        <end position="1201"/>
    </location>
</feature>
<dbReference type="Pfam" id="PF23774">
    <property type="entry name" value="TPR_GEMI5"/>
    <property type="match status" value="1"/>
</dbReference>
<dbReference type="SUPFAM" id="SSF50978">
    <property type="entry name" value="WD40 repeat-like"/>
    <property type="match status" value="2"/>
</dbReference>
<dbReference type="PROSITE" id="PS50294">
    <property type="entry name" value="WD_REPEATS_REGION"/>
    <property type="match status" value="2"/>
</dbReference>
<dbReference type="PANTHER" id="PTHR46362">
    <property type="entry name" value="GEM-ASSOCIATED PROTEIN 5"/>
    <property type="match status" value="1"/>
</dbReference>
<proteinExistence type="predicted"/>
<dbReference type="EMBL" id="JNBR01002297">
    <property type="protein sequence ID" value="OQR83142.1"/>
    <property type="molecule type" value="Genomic_DNA"/>
</dbReference>
<sequence length="1218" mass="131104">MRGALFLPSANWYCSQLCAWGVPLDMPSSVFFAYGCKSHVAIYEMDKTDENSLGEPRVHADLPRGKHDKRVTSVIFLYGLGGELLLACAGEEGSIQIWNVAAREMVERHKKHKTEVMALAAASDNTLVAGDRNGVLSVWQRDTGVTTLATPIAGDCIYTLAVSPGAEPKVIAIGYRSGKVVIWDPLEGAIRYRLKGTSVLVHAVSWTDTSGKLLLATSSRDKRLRVWDEETIVMESQLPKPKKALSAHQMGRLWLTHVWVPAASSDGLRLLSSSFSGDVYSWEWSLTKKRPKLSVAPTLLKPGHSRPVFNLACLTMSDASAYVGTISMDRDVRVTHLPSMACHSKLAGLGGHVYALARSASGALAAGVGDNTIRVVADVAQPQTTSDLLWKGLQSKVTALAWHPLSDTTVAYGCEDGAVGYYNTVSHQHVRFKVQHHAMVHQVAWRVPPAAEVAANWLTALEAIEQGERDLVDDAPLTAATPALQLWSTAGDGSLVVANPEKPDAATTAVNKLWGVAHVTSFGWRPDVPDVCAVGTKEGIVHIVADGAKVHQLMQHTKAVSQVVWRETRLTTASTDGIVCEYDCRMGGYPSTPTRVFRGHSGGVTSVAWSPSGSLLATASVDGTVQVWPASGDRGYNYRDHTGRVLAVAWIDDDTVVSGGEDQSIRAWAFAEQEHTTPPKPKNDLVPAPTPTAKKAVAKAGKQTAEAQPLLPAAPLDLPLVLSLLDADACADLLASTSDAFVADGDWERAARLLLMQGRVAEALRLVAKEGKLSATWLAYAPMAGVDVWKELTRLYAKQLLDCREYQDAALHYTTIGDVHGAIASLADGLFWREALALLRVRCSPRDPVLTSTLRALAAHLERTNQLEAAGHVFAHLRETDAALASFLKVDSAAAFDAAVRLPLPDAVLLDLAGRAMARRFDSAVAVICSKLDDPAAKLFLELYLASHAAAPTPLTSRAETQKETCEALVARLAESAPTSWPLLLTELVETHARTWFWPAMTTPTIAPLLVELDEDAFSEATKTTFAAYLQVAPVDGVVLEHLGRVALDVAQGCLLSAFESWSAGLEHVMKTTEGPELLTTLSLVFPAGVGLEPAAVGELATEDQAARELWAQFFLFQCIALARALRLRADSDPAATQGALLHLIQWLNRELPPATLQSLGADVTQLTHTASNELSLLYHQLLDARPNDTEYDDDADEADDGTNLANDGADQAIDEAD</sequence>
<protein>
    <recommendedName>
        <fullName evidence="3">Gem-associated protein 5 TPR domain-containing protein</fullName>
    </recommendedName>
</protein>
<reference evidence="4 5" key="1">
    <citation type="journal article" date="2014" name="Genome Biol. Evol.">
        <title>The secreted proteins of Achlya hypogyna and Thraustotheca clavata identify the ancestral oomycete secretome and reveal gene acquisitions by horizontal gene transfer.</title>
        <authorList>
            <person name="Misner I."/>
            <person name="Blouin N."/>
            <person name="Leonard G."/>
            <person name="Richards T.A."/>
            <person name="Lane C.E."/>
        </authorList>
    </citation>
    <scope>NUCLEOTIDE SEQUENCE [LARGE SCALE GENOMIC DNA]</scope>
    <source>
        <strain evidence="4 5">ATCC 48635</strain>
    </source>
</reference>
<evidence type="ECO:0000256" key="2">
    <source>
        <dbReference type="SAM" id="MobiDB-lite"/>
    </source>
</evidence>
<evidence type="ECO:0000313" key="4">
    <source>
        <dbReference type="EMBL" id="OQR83142.1"/>
    </source>
</evidence>
<evidence type="ECO:0000256" key="1">
    <source>
        <dbReference type="PROSITE-ProRule" id="PRU00221"/>
    </source>
</evidence>
<dbReference type="GO" id="GO:0005634">
    <property type="term" value="C:nucleus"/>
    <property type="evidence" value="ECO:0007669"/>
    <property type="project" value="TreeGrafter"/>
</dbReference>
<dbReference type="InterPro" id="IPR036322">
    <property type="entry name" value="WD40_repeat_dom_sf"/>
</dbReference>
<dbReference type="GO" id="GO:0000387">
    <property type="term" value="P:spliceosomal snRNP assembly"/>
    <property type="evidence" value="ECO:0007669"/>
    <property type="project" value="TreeGrafter"/>
</dbReference>
<accession>A0A1V9YBS1</accession>
<evidence type="ECO:0000259" key="3">
    <source>
        <dbReference type="Pfam" id="PF23774"/>
    </source>
</evidence>
<comment type="caution">
    <text evidence="4">The sequence shown here is derived from an EMBL/GenBank/DDBJ whole genome shotgun (WGS) entry which is preliminary data.</text>
</comment>
<dbReference type="PROSITE" id="PS50082">
    <property type="entry name" value="WD_REPEATS_2"/>
    <property type="match status" value="3"/>
</dbReference>
<feature type="repeat" description="WD" evidence="1">
    <location>
        <begin position="194"/>
        <end position="228"/>
    </location>
</feature>
<keyword evidence="5" id="KW-1185">Reference proteome</keyword>
<name>A0A1V9YBS1_ACHHY</name>
<dbReference type="PANTHER" id="PTHR46362:SF1">
    <property type="entry name" value="GEM-ASSOCIATED PROTEIN 5"/>
    <property type="match status" value="1"/>
</dbReference>
<dbReference type="InterPro" id="IPR001680">
    <property type="entry name" value="WD40_rpt"/>
</dbReference>
<dbReference type="STRING" id="1202772.A0A1V9YBS1"/>
<dbReference type="InterPro" id="IPR052640">
    <property type="entry name" value="Gemin-5"/>
</dbReference>
<feature type="region of interest" description="Disordered" evidence="2">
    <location>
        <begin position="1188"/>
        <end position="1218"/>
    </location>
</feature>
<gene>
    <name evidence="4" type="ORF">ACHHYP_15019</name>
</gene>
<feature type="repeat" description="WD" evidence="1">
    <location>
        <begin position="597"/>
        <end position="628"/>
    </location>
</feature>
<dbReference type="Pfam" id="PF00400">
    <property type="entry name" value="WD40"/>
    <property type="match status" value="3"/>
</dbReference>
<dbReference type="OrthoDB" id="7326421at2759"/>
<keyword evidence="1" id="KW-0853">WD repeat</keyword>